<feature type="compositionally biased region" description="Gly residues" evidence="5">
    <location>
        <begin position="143"/>
        <end position="153"/>
    </location>
</feature>
<keyword evidence="2" id="KW-0963">Cytoplasm</keyword>
<name>A0A1X6PGZ4_PORUM</name>
<feature type="compositionally biased region" description="Basic residues" evidence="5">
    <location>
        <begin position="161"/>
        <end position="174"/>
    </location>
</feature>
<evidence type="ECO:0000256" key="4">
    <source>
        <dbReference type="ARBA" id="ARBA00023274"/>
    </source>
</evidence>
<dbReference type="PANTHER" id="PTHR17453">
    <property type="entry name" value="SIGNAL RECOGNITION PARTICLE 19 KD PROTEIN"/>
    <property type="match status" value="1"/>
</dbReference>
<dbReference type="AlphaFoldDB" id="A0A1X6PGZ4"/>
<evidence type="ECO:0008006" key="8">
    <source>
        <dbReference type="Google" id="ProtNLM"/>
    </source>
</evidence>
<comment type="subcellular location">
    <subcellularLocation>
        <location evidence="1">Cytoplasm</location>
    </subcellularLocation>
</comment>
<feature type="region of interest" description="Disordered" evidence="5">
    <location>
        <begin position="124"/>
        <end position="174"/>
    </location>
</feature>
<feature type="compositionally biased region" description="Low complexity" evidence="5">
    <location>
        <begin position="126"/>
        <end position="142"/>
    </location>
</feature>
<gene>
    <name evidence="6" type="ORF">BU14_0060s0003</name>
</gene>
<dbReference type="InterPro" id="IPR002778">
    <property type="entry name" value="Signal_recog_particle_SRP19"/>
</dbReference>
<protein>
    <recommendedName>
        <fullName evidence="8">Signal recognition particle 19 kDa protein</fullName>
    </recommendedName>
</protein>
<dbReference type="SUPFAM" id="SSF69695">
    <property type="entry name" value="SRP19"/>
    <property type="match status" value="1"/>
</dbReference>
<evidence type="ECO:0000256" key="1">
    <source>
        <dbReference type="ARBA" id="ARBA00004496"/>
    </source>
</evidence>
<dbReference type="GO" id="GO:0008312">
    <property type="term" value="F:7S RNA binding"/>
    <property type="evidence" value="ECO:0007669"/>
    <property type="project" value="InterPro"/>
</dbReference>
<evidence type="ECO:0000313" key="7">
    <source>
        <dbReference type="Proteomes" id="UP000218209"/>
    </source>
</evidence>
<keyword evidence="7" id="KW-1185">Reference proteome</keyword>
<evidence type="ECO:0000256" key="2">
    <source>
        <dbReference type="ARBA" id="ARBA00022490"/>
    </source>
</evidence>
<sequence>MASSQRPSGQLQVDDSRWVVVYPAYLNADYSFAKGRKIPKAAAVAAPTVGDLFAAARRLGVSVGLEDKVHPRDFFNRGRIRVQLWNTRVTPKVPIHPQLRCRRDLYVAIAAAIPHIREVRAKLEGAKPTGGKPTKAPAAAGGASAGGGGGGSSSAGSGAKGNKKKGGKKGKAKR</sequence>
<keyword evidence="3" id="KW-0733">Signal recognition particle</keyword>
<proteinExistence type="predicted"/>
<dbReference type="GO" id="GO:0006617">
    <property type="term" value="P:SRP-dependent cotranslational protein targeting to membrane, signal sequence recognition"/>
    <property type="evidence" value="ECO:0007669"/>
    <property type="project" value="TreeGrafter"/>
</dbReference>
<dbReference type="EMBL" id="KV918781">
    <property type="protein sequence ID" value="OSX80036.1"/>
    <property type="molecule type" value="Genomic_DNA"/>
</dbReference>
<evidence type="ECO:0000256" key="3">
    <source>
        <dbReference type="ARBA" id="ARBA00023135"/>
    </source>
</evidence>
<dbReference type="Pfam" id="PF01922">
    <property type="entry name" value="SRP19"/>
    <property type="match status" value="1"/>
</dbReference>
<dbReference type="GO" id="GO:0005786">
    <property type="term" value="C:signal recognition particle, endoplasmic reticulum targeting"/>
    <property type="evidence" value="ECO:0007669"/>
    <property type="project" value="UniProtKB-KW"/>
</dbReference>
<reference evidence="6 7" key="1">
    <citation type="submission" date="2017-03" db="EMBL/GenBank/DDBJ databases">
        <title>WGS assembly of Porphyra umbilicalis.</title>
        <authorList>
            <person name="Brawley S.H."/>
            <person name="Blouin N.A."/>
            <person name="Ficko-Blean E."/>
            <person name="Wheeler G.L."/>
            <person name="Lohr M."/>
            <person name="Goodson H.V."/>
            <person name="Jenkins J.W."/>
            <person name="Blaby-Haas C.E."/>
            <person name="Helliwell K.E."/>
            <person name="Chan C."/>
            <person name="Marriage T."/>
            <person name="Bhattacharya D."/>
            <person name="Klein A.S."/>
            <person name="Badis Y."/>
            <person name="Brodie J."/>
            <person name="Cao Y."/>
            <person name="Collen J."/>
            <person name="Dittami S.M."/>
            <person name="Gachon C.M."/>
            <person name="Green B.R."/>
            <person name="Karpowicz S."/>
            <person name="Kim J.W."/>
            <person name="Kudahl U."/>
            <person name="Lin S."/>
            <person name="Michel G."/>
            <person name="Mittag M."/>
            <person name="Olson B.J."/>
            <person name="Pangilinan J."/>
            <person name="Peng Y."/>
            <person name="Qiu H."/>
            <person name="Shu S."/>
            <person name="Singer J.T."/>
            <person name="Smith A.G."/>
            <person name="Sprecher B.N."/>
            <person name="Wagner V."/>
            <person name="Wang W."/>
            <person name="Wang Z.-Y."/>
            <person name="Yan J."/>
            <person name="Yarish C."/>
            <person name="Zoeuner-Riek S."/>
            <person name="Zhuang Y."/>
            <person name="Zou Y."/>
            <person name="Lindquist E.A."/>
            <person name="Grimwood J."/>
            <person name="Barry K."/>
            <person name="Rokhsar D.S."/>
            <person name="Schmutz J."/>
            <person name="Stiller J.W."/>
            <person name="Grossman A.R."/>
            <person name="Prochnik S.E."/>
        </authorList>
    </citation>
    <scope>NUCLEOTIDE SEQUENCE [LARGE SCALE GENOMIC DNA]</scope>
    <source>
        <strain evidence="6">4086291</strain>
    </source>
</reference>
<accession>A0A1X6PGZ4</accession>
<dbReference type="PANTHER" id="PTHR17453:SF0">
    <property type="entry name" value="SIGNAL RECOGNITION PARTICLE 19 KDA PROTEIN"/>
    <property type="match status" value="1"/>
</dbReference>
<dbReference type="OrthoDB" id="2190947at2759"/>
<dbReference type="InterPro" id="IPR036521">
    <property type="entry name" value="SRP19-like_sf"/>
</dbReference>
<dbReference type="Gene3D" id="3.30.56.30">
    <property type="entry name" value="Signal recognition particle, SRP19-like subunit"/>
    <property type="match status" value="1"/>
</dbReference>
<keyword evidence="4" id="KW-0687">Ribonucleoprotein</keyword>
<evidence type="ECO:0000313" key="6">
    <source>
        <dbReference type="EMBL" id="OSX80036.1"/>
    </source>
</evidence>
<evidence type="ECO:0000256" key="5">
    <source>
        <dbReference type="SAM" id="MobiDB-lite"/>
    </source>
</evidence>
<organism evidence="6 7">
    <name type="scientific">Porphyra umbilicalis</name>
    <name type="common">Purple laver</name>
    <name type="synonym">Red alga</name>
    <dbReference type="NCBI Taxonomy" id="2786"/>
    <lineage>
        <taxon>Eukaryota</taxon>
        <taxon>Rhodophyta</taxon>
        <taxon>Bangiophyceae</taxon>
        <taxon>Bangiales</taxon>
        <taxon>Bangiaceae</taxon>
        <taxon>Porphyra</taxon>
    </lineage>
</organism>
<dbReference type="Proteomes" id="UP000218209">
    <property type="component" value="Unassembled WGS sequence"/>
</dbReference>